<feature type="transmembrane region" description="Helical" evidence="1">
    <location>
        <begin position="235"/>
        <end position="252"/>
    </location>
</feature>
<keyword evidence="1" id="KW-0812">Transmembrane</keyword>
<gene>
    <name evidence="3" type="ORF">FDO65_05540</name>
</gene>
<dbReference type="OrthoDB" id="1494254at2"/>
<keyword evidence="3" id="KW-0560">Oxidoreductase</keyword>
<dbReference type="SUPFAM" id="SSF54909">
    <property type="entry name" value="Dimeric alpha+beta barrel"/>
    <property type="match status" value="2"/>
</dbReference>
<keyword evidence="1" id="KW-1133">Transmembrane helix</keyword>
<dbReference type="Gene3D" id="3.30.70.100">
    <property type="match status" value="2"/>
</dbReference>
<organism evidence="3 4">
    <name type="scientific">Nakamurella flava</name>
    <dbReference type="NCBI Taxonomy" id="2576308"/>
    <lineage>
        <taxon>Bacteria</taxon>
        <taxon>Bacillati</taxon>
        <taxon>Actinomycetota</taxon>
        <taxon>Actinomycetes</taxon>
        <taxon>Nakamurellales</taxon>
        <taxon>Nakamurellaceae</taxon>
        <taxon>Nakamurella</taxon>
    </lineage>
</organism>
<dbReference type="GO" id="GO:0004497">
    <property type="term" value="F:monooxygenase activity"/>
    <property type="evidence" value="ECO:0007669"/>
    <property type="project" value="UniProtKB-KW"/>
</dbReference>
<feature type="transmembrane region" description="Helical" evidence="1">
    <location>
        <begin position="264"/>
        <end position="284"/>
    </location>
</feature>
<evidence type="ECO:0000259" key="2">
    <source>
        <dbReference type="Pfam" id="PF03992"/>
    </source>
</evidence>
<reference evidence="3 4" key="1">
    <citation type="submission" date="2019-05" db="EMBL/GenBank/DDBJ databases">
        <title>Nakamurella sp. N5BH11, whole genome shotgun sequence.</title>
        <authorList>
            <person name="Tuo L."/>
        </authorList>
    </citation>
    <scope>NUCLEOTIDE SEQUENCE [LARGE SCALE GENOMIC DNA]</scope>
    <source>
        <strain evidence="3 4">N5BH11</strain>
    </source>
</reference>
<dbReference type="Pfam" id="PF03992">
    <property type="entry name" value="ABM"/>
    <property type="match status" value="1"/>
</dbReference>
<dbReference type="RefSeq" id="WP_137448408.1">
    <property type="nucleotide sequence ID" value="NZ_SZZH01000001.1"/>
</dbReference>
<dbReference type="AlphaFoldDB" id="A0A4U6QKT3"/>
<dbReference type="PANTHER" id="PTHR40057">
    <property type="entry name" value="SLR1162 PROTEIN"/>
    <property type="match status" value="1"/>
</dbReference>
<evidence type="ECO:0000313" key="4">
    <source>
        <dbReference type="Proteomes" id="UP000306985"/>
    </source>
</evidence>
<sequence length="329" mass="37067">MGSTIGSPSPAGAAATSNSSAPVALVVHRRLAETSYDAYEAWQRRVGQVLAGWPGFLDRQVIRPNPPEQVDWVIVQRFVDVRSARNWLQSAERAELAAEISGHFVGNDDIHLIQEDPTRRAQAASVLISSRVAPELENEFLAWQRRISAQEARLDGFIGHKVERPIPGVQDNWTVVLSFDTDEHLQAWLDSEERRTLLAEGERFNEQMTLQKASYGFGFWSGDAPAPEPVFKSNLIVLMMLYPVVFLWGYFVADPLFSAHGVPFWLTLFVGNLVSTQLLGWFLVPWAFRRLSWWTRPRPTWQVNAAGFAIVIAVYVVSMAAYAWILSWG</sequence>
<keyword evidence="4" id="KW-1185">Reference proteome</keyword>
<dbReference type="PANTHER" id="PTHR40057:SF1">
    <property type="entry name" value="SLR1162 PROTEIN"/>
    <property type="match status" value="1"/>
</dbReference>
<dbReference type="Proteomes" id="UP000306985">
    <property type="component" value="Unassembled WGS sequence"/>
</dbReference>
<evidence type="ECO:0000313" key="3">
    <source>
        <dbReference type="EMBL" id="TKV61104.1"/>
    </source>
</evidence>
<accession>A0A4U6QKT3</accession>
<dbReference type="InterPro" id="IPR007138">
    <property type="entry name" value="ABM_dom"/>
</dbReference>
<dbReference type="InterPro" id="IPR038762">
    <property type="entry name" value="ABM_predict"/>
</dbReference>
<dbReference type="InterPro" id="IPR011008">
    <property type="entry name" value="Dimeric_a/b-barrel"/>
</dbReference>
<evidence type="ECO:0000256" key="1">
    <source>
        <dbReference type="SAM" id="Phobius"/>
    </source>
</evidence>
<comment type="caution">
    <text evidence="3">The sequence shown here is derived from an EMBL/GenBank/DDBJ whole genome shotgun (WGS) entry which is preliminary data.</text>
</comment>
<dbReference type="EMBL" id="SZZH01000001">
    <property type="protein sequence ID" value="TKV61104.1"/>
    <property type="molecule type" value="Genomic_DNA"/>
</dbReference>
<feature type="transmembrane region" description="Helical" evidence="1">
    <location>
        <begin position="305"/>
        <end position="325"/>
    </location>
</feature>
<keyword evidence="1" id="KW-0472">Membrane</keyword>
<feature type="domain" description="ABM" evidence="2">
    <location>
        <begin position="126"/>
        <end position="195"/>
    </location>
</feature>
<keyword evidence="3" id="KW-0503">Monooxygenase</keyword>
<proteinExistence type="predicted"/>
<name>A0A4U6QKT3_9ACTN</name>
<protein>
    <submittedName>
        <fullName evidence="3">Antibiotic biosynthesis monooxygenase</fullName>
    </submittedName>
</protein>